<dbReference type="GO" id="GO:0009318">
    <property type="term" value="C:exodeoxyribonuclease VII complex"/>
    <property type="evidence" value="ECO:0007669"/>
    <property type="project" value="UniProtKB-UniRule"/>
</dbReference>
<keyword evidence="3 6" id="KW-0540">Nuclease</keyword>
<dbReference type="Proteomes" id="UP000076234">
    <property type="component" value="Chromosome"/>
</dbReference>
<evidence type="ECO:0000256" key="2">
    <source>
        <dbReference type="ARBA" id="ARBA00022490"/>
    </source>
</evidence>
<dbReference type="PANTHER" id="PTHR34137:SF1">
    <property type="entry name" value="EXODEOXYRIBONUCLEASE 7 SMALL SUBUNIT"/>
    <property type="match status" value="1"/>
</dbReference>
<comment type="similarity">
    <text evidence="1 6">Belongs to the XseB family.</text>
</comment>
<dbReference type="EC" id="3.1.11.6" evidence="6"/>
<keyword evidence="4 6" id="KW-0378">Hydrolase</keyword>
<dbReference type="NCBIfam" id="NF002139">
    <property type="entry name" value="PRK00977.1-3"/>
    <property type="match status" value="1"/>
</dbReference>
<dbReference type="NCBIfam" id="TIGR01280">
    <property type="entry name" value="xseB"/>
    <property type="match status" value="1"/>
</dbReference>
<dbReference type="EMBL" id="CP013342">
    <property type="protein sequence ID" value="AMU93536.1"/>
    <property type="molecule type" value="Genomic_DNA"/>
</dbReference>
<dbReference type="KEGG" id="ster:AOA14_02815"/>
<dbReference type="HAMAP" id="MF_00337">
    <property type="entry name" value="Exonuc_7_S"/>
    <property type="match status" value="1"/>
</dbReference>
<dbReference type="GO" id="GO:0006308">
    <property type="term" value="P:DNA catabolic process"/>
    <property type="evidence" value="ECO:0007669"/>
    <property type="project" value="UniProtKB-UniRule"/>
</dbReference>
<dbReference type="GO" id="GO:0005829">
    <property type="term" value="C:cytosol"/>
    <property type="evidence" value="ECO:0007669"/>
    <property type="project" value="TreeGrafter"/>
</dbReference>
<keyword evidence="5 6" id="KW-0269">Exonuclease</keyword>
<evidence type="ECO:0000256" key="3">
    <source>
        <dbReference type="ARBA" id="ARBA00022722"/>
    </source>
</evidence>
<reference evidence="7 8" key="2">
    <citation type="journal article" date="2016" name="Genome Announc.">
        <title>Complete Genome Sequence of Sphingopyxis terrae Strain 203-1 (NBRC 111660), a Polyethylene Glycol Degrader.</title>
        <authorList>
            <person name="Ohtsubo Y."/>
            <person name="Nonoyama S."/>
            <person name="Nagata Y."/>
            <person name="Numata M."/>
            <person name="Tsuchikane K."/>
            <person name="Hosoyama A."/>
            <person name="Yamazoe A."/>
            <person name="Tsuda M."/>
            <person name="Fujita N."/>
            <person name="Kawai F."/>
        </authorList>
    </citation>
    <scope>NUCLEOTIDE SEQUENCE [LARGE SCALE GENOMIC DNA]</scope>
    <source>
        <strain evidence="7 8">203-1</strain>
    </source>
</reference>
<dbReference type="PANTHER" id="PTHR34137">
    <property type="entry name" value="EXODEOXYRIBONUCLEASE 7 SMALL SUBUNIT"/>
    <property type="match status" value="1"/>
</dbReference>
<name>A0A142VUR1_9SPHN</name>
<sequence length="99" mass="10216">MTAAPFAGQSWGMTDTPDTAAAADIAALSFEAAMGELETIVRRLESGDVSLEESVALYERGHALRAHCEARLAAAQARIEQVGLGADGQPAGTKPFGEG</sequence>
<dbReference type="GO" id="GO:0008855">
    <property type="term" value="F:exodeoxyribonuclease VII activity"/>
    <property type="evidence" value="ECO:0007669"/>
    <property type="project" value="UniProtKB-UniRule"/>
</dbReference>
<dbReference type="InterPro" id="IPR003761">
    <property type="entry name" value="Exonuc_VII_S"/>
</dbReference>
<evidence type="ECO:0000256" key="1">
    <source>
        <dbReference type="ARBA" id="ARBA00009998"/>
    </source>
</evidence>
<comment type="subunit">
    <text evidence="6">Heterooligomer composed of large and small subunits.</text>
</comment>
<comment type="function">
    <text evidence="6">Bidirectionally degrades single-stranded DNA into large acid-insoluble oligonucleotides, which are then degraded further into small acid-soluble oligonucleotides.</text>
</comment>
<evidence type="ECO:0000256" key="6">
    <source>
        <dbReference type="HAMAP-Rule" id="MF_00337"/>
    </source>
</evidence>
<comment type="catalytic activity">
    <reaction evidence="6">
        <text>Exonucleolytic cleavage in either 5'- to 3'- or 3'- to 5'-direction to yield nucleoside 5'-phosphates.</text>
        <dbReference type="EC" id="3.1.11.6"/>
    </reaction>
</comment>
<dbReference type="AlphaFoldDB" id="A0A142VUR1"/>
<dbReference type="STRING" id="1219058.AOA14_02815"/>
<evidence type="ECO:0000256" key="5">
    <source>
        <dbReference type="ARBA" id="ARBA00022839"/>
    </source>
</evidence>
<evidence type="ECO:0000313" key="8">
    <source>
        <dbReference type="Proteomes" id="UP000076234"/>
    </source>
</evidence>
<dbReference type="Pfam" id="PF02609">
    <property type="entry name" value="Exonuc_VII_S"/>
    <property type="match status" value="1"/>
</dbReference>
<dbReference type="InterPro" id="IPR037004">
    <property type="entry name" value="Exonuc_VII_ssu_sf"/>
</dbReference>
<comment type="subcellular location">
    <subcellularLocation>
        <location evidence="6">Cytoplasm</location>
    </subcellularLocation>
</comment>
<keyword evidence="2 6" id="KW-0963">Cytoplasm</keyword>
<protein>
    <recommendedName>
        <fullName evidence="6">Exodeoxyribonuclease 7 small subunit</fullName>
        <ecNumber evidence="6">3.1.11.6</ecNumber>
    </recommendedName>
    <alternativeName>
        <fullName evidence="6">Exodeoxyribonuclease VII small subunit</fullName>
        <shortName evidence="6">Exonuclease VII small subunit</shortName>
    </alternativeName>
</protein>
<proteinExistence type="inferred from homology"/>
<evidence type="ECO:0000256" key="4">
    <source>
        <dbReference type="ARBA" id="ARBA00022801"/>
    </source>
</evidence>
<dbReference type="SUPFAM" id="SSF116842">
    <property type="entry name" value="XseB-like"/>
    <property type="match status" value="1"/>
</dbReference>
<accession>A0A142VUR1</accession>
<gene>
    <name evidence="6" type="primary">xseB</name>
    <name evidence="7" type="ORF">AOA14_02815</name>
</gene>
<reference evidence="8" key="1">
    <citation type="submission" date="2015-11" db="EMBL/GenBank/DDBJ databases">
        <title>Complete genome sequence of a polyethylene glycol-degrading strain Sphingopyxis terrae strain 203-1 (NBRC 15098).</title>
        <authorList>
            <person name="Yoshiyuki O."/>
            <person name="Shouta N."/>
            <person name="Nagata Y."/>
            <person name="Numata M."/>
            <person name="Tsuchikane K."/>
            <person name="Hosoyama A."/>
            <person name="Yamazoe A."/>
            <person name="Tsuda M."/>
            <person name="Fujita N."/>
            <person name="Kawai F."/>
        </authorList>
    </citation>
    <scope>NUCLEOTIDE SEQUENCE [LARGE SCALE GENOMIC DNA]</scope>
    <source>
        <strain evidence="8">203-1</strain>
    </source>
</reference>
<dbReference type="Gene3D" id="1.10.287.1040">
    <property type="entry name" value="Exonuclease VII, small subunit"/>
    <property type="match status" value="1"/>
</dbReference>
<organism evidence="7 8">
    <name type="scientific">Sphingopyxis terrae subsp. terrae NBRC 15098</name>
    <dbReference type="NCBI Taxonomy" id="1219058"/>
    <lineage>
        <taxon>Bacteria</taxon>
        <taxon>Pseudomonadati</taxon>
        <taxon>Pseudomonadota</taxon>
        <taxon>Alphaproteobacteria</taxon>
        <taxon>Sphingomonadales</taxon>
        <taxon>Sphingomonadaceae</taxon>
        <taxon>Sphingopyxis</taxon>
    </lineage>
</organism>
<evidence type="ECO:0000313" key="7">
    <source>
        <dbReference type="EMBL" id="AMU93536.1"/>
    </source>
</evidence>